<reference evidence="6" key="1">
    <citation type="journal article" date="2019" name="Int. J. Syst. Evol. Microbiol.">
        <title>The Global Catalogue of Microorganisms (GCM) 10K type strain sequencing project: providing services to taxonomists for standard genome sequencing and annotation.</title>
        <authorList>
            <consortium name="The Broad Institute Genomics Platform"/>
            <consortium name="The Broad Institute Genome Sequencing Center for Infectious Disease"/>
            <person name="Wu L."/>
            <person name="Ma J."/>
        </authorList>
    </citation>
    <scope>NUCLEOTIDE SEQUENCE [LARGE SCALE GENOMIC DNA]</scope>
    <source>
        <strain evidence="6">KCTC 42082</strain>
    </source>
</reference>
<feature type="region of interest" description="Disordered" evidence="1">
    <location>
        <begin position="1"/>
        <end position="23"/>
    </location>
</feature>
<evidence type="ECO:0000313" key="5">
    <source>
        <dbReference type="EMBL" id="GHC15463.1"/>
    </source>
</evidence>
<dbReference type="InterPro" id="IPR049049">
    <property type="entry name" value="Beta-AFase-like_GH127_C"/>
</dbReference>
<organism evidence="5 6">
    <name type="scientific">Kushneria pakistanensis</name>
    <dbReference type="NCBI Taxonomy" id="1508770"/>
    <lineage>
        <taxon>Bacteria</taxon>
        <taxon>Pseudomonadati</taxon>
        <taxon>Pseudomonadota</taxon>
        <taxon>Gammaproteobacteria</taxon>
        <taxon>Oceanospirillales</taxon>
        <taxon>Halomonadaceae</taxon>
        <taxon>Kushneria</taxon>
    </lineage>
</organism>
<feature type="domain" description="Non-reducing end beta-L-arabinofuranosidase-like GH127 middle" evidence="3">
    <location>
        <begin position="457"/>
        <end position="551"/>
    </location>
</feature>
<feature type="domain" description="Non-reducing end beta-L-arabinofuranosidase-like GH127 catalytic" evidence="2">
    <location>
        <begin position="29"/>
        <end position="445"/>
    </location>
</feature>
<dbReference type="EMBL" id="BMZM01000001">
    <property type="protein sequence ID" value="GHC15463.1"/>
    <property type="molecule type" value="Genomic_DNA"/>
</dbReference>
<dbReference type="Proteomes" id="UP000604243">
    <property type="component" value="Unassembled WGS sequence"/>
</dbReference>
<dbReference type="Gene3D" id="1.50.10.10">
    <property type="match status" value="1"/>
</dbReference>
<gene>
    <name evidence="5" type="ORF">GCM10010082_02530</name>
</gene>
<proteinExistence type="predicted"/>
<evidence type="ECO:0000259" key="2">
    <source>
        <dbReference type="Pfam" id="PF07944"/>
    </source>
</evidence>
<comment type="caution">
    <text evidence="5">The sequence shown here is derived from an EMBL/GenBank/DDBJ whole genome shotgun (WGS) entry which is preliminary data.</text>
</comment>
<dbReference type="InterPro" id="IPR049046">
    <property type="entry name" value="Beta-AFase-like_GH127_middle"/>
</dbReference>
<evidence type="ECO:0000313" key="6">
    <source>
        <dbReference type="Proteomes" id="UP000604243"/>
    </source>
</evidence>
<dbReference type="InterPro" id="IPR012878">
    <property type="entry name" value="Beta-AFase-like_GH127_cat"/>
</dbReference>
<dbReference type="InterPro" id="IPR008928">
    <property type="entry name" value="6-hairpin_glycosidase_sf"/>
</dbReference>
<dbReference type="Pfam" id="PF20736">
    <property type="entry name" value="Glyco_hydro127M"/>
    <property type="match status" value="1"/>
</dbReference>
<dbReference type="SUPFAM" id="SSF48208">
    <property type="entry name" value="Six-hairpin glycosidases"/>
    <property type="match status" value="1"/>
</dbReference>
<dbReference type="PANTHER" id="PTHR43465">
    <property type="entry name" value="DUF1680 DOMAIN PROTEIN (AFU_ORTHOLOGUE AFUA_1G08910)"/>
    <property type="match status" value="1"/>
</dbReference>
<evidence type="ECO:0000256" key="1">
    <source>
        <dbReference type="SAM" id="MobiDB-lite"/>
    </source>
</evidence>
<evidence type="ECO:0000259" key="3">
    <source>
        <dbReference type="Pfam" id="PF20736"/>
    </source>
</evidence>
<protein>
    <recommendedName>
        <fullName evidence="7">Glycoside hydrolase family 127 protein</fullName>
    </recommendedName>
</protein>
<dbReference type="InterPro" id="IPR049174">
    <property type="entry name" value="Beta-AFase-like"/>
</dbReference>
<evidence type="ECO:0008006" key="7">
    <source>
        <dbReference type="Google" id="ProtNLM"/>
    </source>
</evidence>
<feature type="domain" description="Non-reducing end beta-L-arabinofuranosidase-like GH127 C-terminal" evidence="4">
    <location>
        <begin position="553"/>
        <end position="663"/>
    </location>
</feature>
<dbReference type="RefSeq" id="WP_189514331.1">
    <property type="nucleotide sequence ID" value="NZ_BMZM01000001.1"/>
</dbReference>
<sequence length="670" mass="75753">MSTSHSSQSHDSPSPEATLQGPGLHGAGRISDRFWSPRLELVRDVVVPYQWEVLNDQVPDATPSHAIENFRIAAGEQQGTFHGMVFQDSDVAKWLEAVAYLLQHERDETLEQRADDTIELIARAQHEDGYLNTYFTCQAPGERWTNLCECHELYCAGHMIEAAVAYFEATGKRRLLEVMCRFVDHVETVFGHESGQIAGYDGHPEIELALMRLYDATGEPRYLKLCRFFVEERGQLPHFYDLEWERRGRTHHDFGAGTQPFMLHKKTYSQAHAPVHEQDRAVGHAVRFAYLCTGMAQLAQRSDDKALLATCRRLWDNMASRQLYVTGGIGAQAPEESFTTDFDLPNDTVYGETCAAIGVVFLARQMLAAEPDRRYADVMERALYNNVLAGMSLDGQHFFYVNPLEVDPKVLADNPILEHVKPVRQRWFTCACCPPNLARLIASLDRYVVGCADDTAWVHLYIGGEFELPLSAGTLRLHQETDMPWQGAVTLTIGADVPVQARLALRIPAWAEGFEVSLDGERLDAEMSSNGYLELERQWQDGDRIALRLEMPVRRVYPHRALRHDAGRVALQRGPLVYCLEQADNGERLHDIALREGGIVDTLEGTDALSGMTLLRAEALRENAAGEALYRFDDAPTYTRTEAVFVPYFAWANRQEGEMRVWTRELPRRA</sequence>
<dbReference type="PANTHER" id="PTHR43465:SF2">
    <property type="entry name" value="DUF1680 DOMAIN PROTEIN (AFU_ORTHOLOGUE AFUA_1G08910)"/>
    <property type="match status" value="1"/>
</dbReference>
<evidence type="ECO:0000259" key="4">
    <source>
        <dbReference type="Pfam" id="PF20737"/>
    </source>
</evidence>
<name>A0ABQ3FA41_9GAMM</name>
<accession>A0ABQ3FA41</accession>
<dbReference type="Pfam" id="PF07944">
    <property type="entry name" value="Beta-AFase-like_GH127_cat"/>
    <property type="match status" value="1"/>
</dbReference>
<dbReference type="InterPro" id="IPR012341">
    <property type="entry name" value="6hp_glycosidase-like_sf"/>
</dbReference>
<feature type="compositionally biased region" description="Low complexity" evidence="1">
    <location>
        <begin position="1"/>
        <end position="15"/>
    </location>
</feature>
<keyword evidence="6" id="KW-1185">Reference proteome</keyword>
<dbReference type="Pfam" id="PF20737">
    <property type="entry name" value="Glyco_hydro127C"/>
    <property type="match status" value="1"/>
</dbReference>